<evidence type="ECO:0000313" key="1">
    <source>
        <dbReference type="EMBL" id="STO22894.1"/>
    </source>
</evidence>
<name>A0A377GDQ7_9GAMM</name>
<dbReference type="AlphaFoldDB" id="A0A377GDQ7"/>
<dbReference type="STRING" id="1094715.GCA_000236165_02982"/>
<reference evidence="1 2" key="1">
    <citation type="submission" date="2018-06" db="EMBL/GenBank/DDBJ databases">
        <authorList>
            <consortium name="Pathogen Informatics"/>
            <person name="Doyle S."/>
        </authorList>
    </citation>
    <scope>NUCLEOTIDE SEQUENCE [LARGE SCALE GENOMIC DNA]</scope>
    <source>
        <strain evidence="1 2">NCTC11370</strain>
    </source>
</reference>
<dbReference type="Proteomes" id="UP000254554">
    <property type="component" value="Unassembled WGS sequence"/>
</dbReference>
<protein>
    <submittedName>
        <fullName evidence="1">Uncharacterized protein</fullName>
    </submittedName>
</protein>
<dbReference type="EMBL" id="UGGT01000001">
    <property type="protein sequence ID" value="STO22894.1"/>
    <property type="molecule type" value="Genomic_DNA"/>
</dbReference>
<proteinExistence type="predicted"/>
<dbReference type="RefSeq" id="WP_010655013.1">
    <property type="nucleotide sequence ID" value="NZ_JAPHOO010000002.1"/>
</dbReference>
<accession>A0A377GDQ7</accession>
<dbReference type="OrthoDB" id="9770043at2"/>
<sequence length="74" mass="7817">MPFLFILFVWIISVPTLFAAELPLHLLKVTEGFKISIFATSVPNAREMALGDKGTVFVGSLGAGKVAWGGLAPG</sequence>
<dbReference type="GeneID" id="93293882"/>
<keyword evidence="2" id="KW-1185">Reference proteome</keyword>
<gene>
    <name evidence="1" type="ORF">NCTC11370_02996</name>
</gene>
<organism evidence="1 2">
    <name type="scientific">Fluoribacter dumoffii</name>
    <dbReference type="NCBI Taxonomy" id="463"/>
    <lineage>
        <taxon>Bacteria</taxon>
        <taxon>Pseudomonadati</taxon>
        <taxon>Pseudomonadota</taxon>
        <taxon>Gammaproteobacteria</taxon>
        <taxon>Legionellales</taxon>
        <taxon>Legionellaceae</taxon>
        <taxon>Fluoribacter</taxon>
    </lineage>
</organism>
<evidence type="ECO:0000313" key="2">
    <source>
        <dbReference type="Proteomes" id="UP000254554"/>
    </source>
</evidence>